<feature type="transmembrane region" description="Helical" evidence="2">
    <location>
        <begin position="150"/>
        <end position="169"/>
    </location>
</feature>
<keyword evidence="2" id="KW-1133">Transmembrane helix</keyword>
<dbReference type="EMBL" id="LSDA01000065">
    <property type="protein sequence ID" value="KXB58065.1"/>
    <property type="molecule type" value="Genomic_DNA"/>
</dbReference>
<feature type="coiled-coil region" evidence="1">
    <location>
        <begin position="59"/>
        <end position="105"/>
    </location>
</feature>
<feature type="transmembrane region" description="Helical" evidence="2">
    <location>
        <begin position="175"/>
        <end position="199"/>
    </location>
</feature>
<evidence type="ECO:0000256" key="1">
    <source>
        <dbReference type="SAM" id="Coils"/>
    </source>
</evidence>
<gene>
    <name evidence="3" type="ORF">HMPREF1866_01241</name>
</gene>
<reference evidence="4" key="1">
    <citation type="submission" date="2016-01" db="EMBL/GenBank/DDBJ databases">
        <authorList>
            <person name="Mitreva M."/>
            <person name="Pepin K.H."/>
            <person name="Mihindukulasuriya K.A."/>
            <person name="Fulton R."/>
            <person name="Fronick C."/>
            <person name="O'Laughlin M."/>
            <person name="Miner T."/>
            <person name="Herter B."/>
            <person name="Rosa B.A."/>
            <person name="Cordes M."/>
            <person name="Tomlinson C."/>
            <person name="Wollam A."/>
            <person name="Palsikar V.B."/>
            <person name="Mardis E.R."/>
            <person name="Wilson R.K."/>
        </authorList>
    </citation>
    <scope>NUCLEOTIDE SEQUENCE [LARGE SCALE GENOMIC DNA]</scope>
    <source>
        <strain evidence="4">DNF00896</strain>
    </source>
</reference>
<protein>
    <submittedName>
        <fullName evidence="3">Uncharacterized protein</fullName>
    </submittedName>
</protein>
<keyword evidence="1" id="KW-0175">Coiled coil</keyword>
<comment type="caution">
    <text evidence="3">The sequence shown here is derived from an EMBL/GenBank/DDBJ whole genome shotgun (WGS) entry which is preliminary data.</text>
</comment>
<dbReference type="OrthoDB" id="1935355at2"/>
<dbReference type="RefSeq" id="WP_060931047.1">
    <property type="nucleotide sequence ID" value="NZ_KQ959813.1"/>
</dbReference>
<name>A0A133ZRK3_9FIRM</name>
<dbReference type="Proteomes" id="UP000070394">
    <property type="component" value="Unassembled WGS sequence"/>
</dbReference>
<keyword evidence="2" id="KW-0472">Membrane</keyword>
<evidence type="ECO:0000313" key="4">
    <source>
        <dbReference type="Proteomes" id="UP000070394"/>
    </source>
</evidence>
<dbReference type="STRING" id="467210.HMPREF1866_01241"/>
<keyword evidence="2" id="KW-0812">Transmembrane</keyword>
<dbReference type="PATRIC" id="fig|467210.3.peg.1231"/>
<proteinExistence type="predicted"/>
<dbReference type="AlphaFoldDB" id="A0A133ZRK3"/>
<organism evidence="3 4">
    <name type="scientific">Lachnoanaerobaculum saburreum</name>
    <dbReference type="NCBI Taxonomy" id="467210"/>
    <lineage>
        <taxon>Bacteria</taxon>
        <taxon>Bacillati</taxon>
        <taxon>Bacillota</taxon>
        <taxon>Clostridia</taxon>
        <taxon>Lachnospirales</taxon>
        <taxon>Lachnospiraceae</taxon>
        <taxon>Lachnoanaerobaculum</taxon>
    </lineage>
</organism>
<accession>A0A133ZRK3</accession>
<keyword evidence="4" id="KW-1185">Reference proteome</keyword>
<sequence length="364" mass="41886">MAEPILDYESFFEGAKNALLELDTLSTEEQRLSLESDRISKAIDSEKKATEDKIADTTAKRLKEITSTYDSEIKKAEEQKRVVEVKKEKAKNKKISERISEETKDLREHIAATKSEIKQEMKNVGIPIFCNTRSYFTFYFPHKFFDYIKILITVVVLFLGLPVLIYKLIPEHKPIYLPFIYFVIVLITGGLYIIIGNLTKARHRDSLMKIRAMRDNIDHDMKRIVLITKDINNDSADDRYDLSSFDNEILAVSDKLSDLNAKRNAAVSDFENNTKKVITDEIRESSREKLESLGNELEMTKKSLSSIADRRSQINLTISDKYESYLGRGFLNTEKIDALQKLITDGEANNISEAIDLYERRQNG</sequence>
<evidence type="ECO:0000256" key="2">
    <source>
        <dbReference type="SAM" id="Phobius"/>
    </source>
</evidence>
<evidence type="ECO:0000313" key="3">
    <source>
        <dbReference type="EMBL" id="KXB58065.1"/>
    </source>
</evidence>